<dbReference type="Proteomes" id="UP000023152">
    <property type="component" value="Unassembled WGS sequence"/>
</dbReference>
<feature type="compositionally biased region" description="Basic and acidic residues" evidence="1">
    <location>
        <begin position="92"/>
        <end position="116"/>
    </location>
</feature>
<dbReference type="PROSITE" id="PS50105">
    <property type="entry name" value="SAM_DOMAIN"/>
    <property type="match status" value="1"/>
</dbReference>
<feature type="region of interest" description="Disordered" evidence="1">
    <location>
        <begin position="72"/>
        <end position="121"/>
    </location>
</feature>
<feature type="domain" description="SAM" evidence="2">
    <location>
        <begin position="128"/>
        <end position="168"/>
    </location>
</feature>
<name>X6NJ71_RETFI</name>
<dbReference type="Pfam" id="PF00536">
    <property type="entry name" value="SAM_1"/>
    <property type="match status" value="1"/>
</dbReference>
<protein>
    <recommendedName>
        <fullName evidence="2">SAM domain-containing protein</fullName>
    </recommendedName>
</protein>
<comment type="caution">
    <text evidence="3">The sequence shown here is derived from an EMBL/GenBank/DDBJ whole genome shotgun (WGS) entry which is preliminary data.</text>
</comment>
<evidence type="ECO:0000313" key="3">
    <source>
        <dbReference type="EMBL" id="ETO26051.1"/>
    </source>
</evidence>
<dbReference type="Gene3D" id="1.10.150.50">
    <property type="entry name" value="Transcription Factor, Ets-1"/>
    <property type="match status" value="1"/>
</dbReference>
<evidence type="ECO:0000259" key="2">
    <source>
        <dbReference type="PROSITE" id="PS50105"/>
    </source>
</evidence>
<evidence type="ECO:0000256" key="1">
    <source>
        <dbReference type="SAM" id="MobiDB-lite"/>
    </source>
</evidence>
<dbReference type="InterPro" id="IPR013761">
    <property type="entry name" value="SAM/pointed_sf"/>
</dbReference>
<evidence type="ECO:0000313" key="4">
    <source>
        <dbReference type="Proteomes" id="UP000023152"/>
    </source>
</evidence>
<organism evidence="3 4">
    <name type="scientific">Reticulomyxa filosa</name>
    <dbReference type="NCBI Taxonomy" id="46433"/>
    <lineage>
        <taxon>Eukaryota</taxon>
        <taxon>Sar</taxon>
        <taxon>Rhizaria</taxon>
        <taxon>Retaria</taxon>
        <taxon>Foraminifera</taxon>
        <taxon>Monothalamids</taxon>
        <taxon>Reticulomyxidae</taxon>
        <taxon>Reticulomyxa</taxon>
    </lineage>
</organism>
<gene>
    <name evidence="3" type="ORF">RFI_11087</name>
</gene>
<dbReference type="SUPFAM" id="SSF47769">
    <property type="entry name" value="SAM/Pointed domain"/>
    <property type="match status" value="1"/>
</dbReference>
<dbReference type="AlphaFoldDB" id="X6NJ71"/>
<dbReference type="EMBL" id="ASPP01008120">
    <property type="protein sequence ID" value="ETO26051.1"/>
    <property type="molecule type" value="Genomic_DNA"/>
</dbReference>
<keyword evidence="4" id="KW-1185">Reference proteome</keyword>
<proteinExistence type="predicted"/>
<dbReference type="InterPro" id="IPR001660">
    <property type="entry name" value="SAM"/>
</dbReference>
<feature type="compositionally biased region" description="Polar residues" evidence="1">
    <location>
        <begin position="81"/>
        <end position="90"/>
    </location>
</feature>
<sequence length="246" mass="28886">MGMFNKQMASPFVKTELTSYIQMSEKAKQICPASVRLFCLFLRFVMPFSPSSSFLPPTFIIFTQLFSDKAETNKTKRTDSRGNNANSINSEKIVDTESKKNEVSEKEDITETDTRPKKSKLSKEQLLQEVKTWLREHNFEEYFEEFESNGFDRMASVQEITKEDLKSLNKTKILYNIQNKGPPKLKRLRGKWHLKKNNQFSNKNKNNGGNRTFFYLLFPFLMLSIIHSRSRKDEILSLLFSREYKL</sequence>
<accession>X6NJ71</accession>
<reference evidence="3 4" key="1">
    <citation type="journal article" date="2013" name="Curr. Biol.">
        <title>The Genome of the Foraminiferan Reticulomyxa filosa.</title>
        <authorList>
            <person name="Glockner G."/>
            <person name="Hulsmann N."/>
            <person name="Schleicher M."/>
            <person name="Noegel A.A."/>
            <person name="Eichinger L."/>
            <person name="Gallinger C."/>
            <person name="Pawlowski J."/>
            <person name="Sierra R."/>
            <person name="Euteneuer U."/>
            <person name="Pillet L."/>
            <person name="Moustafa A."/>
            <person name="Platzer M."/>
            <person name="Groth M."/>
            <person name="Szafranski K."/>
            <person name="Schliwa M."/>
        </authorList>
    </citation>
    <scope>NUCLEOTIDE SEQUENCE [LARGE SCALE GENOMIC DNA]</scope>
</reference>